<accession>A0A9P8WC22</accession>
<sequence>MPPRGYNESSHDIRQDTPSPPPLDTMKIAIEDPVSAVMDECPRFRILVIGKTGAGKSTICSRVFNVPYLDMKTSMEAVWKEVRFPQVNDSIIFHDSGGFEAGAGDTMREVEKFIAHRRNQPHLRDQIHCIWYCINCADNRPFQASEERFFRRIDVGKIPVVVVFTQYDRLVQQKRGEVDDEFQDDDSLSRKAIRDMGDARAFEHYENKLVRPLQKLVGYRSRIIMKRTSLPSESRQRPGQPGPSGLDDLLGETRAILTSDGLKLLLTIAQRVDADSKLQQSLDRGIAAFWIVQGWGMVPIIPGISVISMTMAFKKVYRVISRLWNIPTDPLGLFERNTIRHQFYAACLDTTRVGWIGYKAALVGNIVGSLTAGMTADMLLRIVAGVALIHESLFWVHKEKGNIPLSERHVMKALKTYRLSKQRRNAMSRIYNDSTILTGYSKEKCLDTLRAAIELGESQTYREMLKKETLAED</sequence>
<feature type="region of interest" description="Disordered" evidence="1">
    <location>
        <begin position="1"/>
        <end position="23"/>
    </location>
</feature>
<dbReference type="InterPro" id="IPR027417">
    <property type="entry name" value="P-loop_NTPase"/>
</dbReference>
<dbReference type="CDD" id="cd00882">
    <property type="entry name" value="Ras_like_GTPase"/>
    <property type="match status" value="1"/>
</dbReference>
<protein>
    <recommendedName>
        <fullName evidence="5">G domain-containing protein</fullName>
    </recommendedName>
</protein>
<evidence type="ECO:0000256" key="2">
    <source>
        <dbReference type="SAM" id="Phobius"/>
    </source>
</evidence>
<organism evidence="3 4">
    <name type="scientific">Thelonectria olida</name>
    <dbReference type="NCBI Taxonomy" id="1576542"/>
    <lineage>
        <taxon>Eukaryota</taxon>
        <taxon>Fungi</taxon>
        <taxon>Dikarya</taxon>
        <taxon>Ascomycota</taxon>
        <taxon>Pezizomycotina</taxon>
        <taxon>Sordariomycetes</taxon>
        <taxon>Hypocreomycetidae</taxon>
        <taxon>Hypocreales</taxon>
        <taxon>Nectriaceae</taxon>
        <taxon>Thelonectria</taxon>
    </lineage>
</organism>
<feature type="transmembrane region" description="Helical" evidence="2">
    <location>
        <begin position="287"/>
        <end position="313"/>
    </location>
</feature>
<name>A0A9P8WC22_9HYPO</name>
<dbReference type="EMBL" id="JAGPYM010000006">
    <property type="protein sequence ID" value="KAH6893493.1"/>
    <property type="molecule type" value="Genomic_DNA"/>
</dbReference>
<gene>
    <name evidence="3" type="ORF">B0T10DRAFT_546720</name>
</gene>
<dbReference type="Proteomes" id="UP000777438">
    <property type="component" value="Unassembled WGS sequence"/>
</dbReference>
<evidence type="ECO:0000313" key="4">
    <source>
        <dbReference type="Proteomes" id="UP000777438"/>
    </source>
</evidence>
<keyword evidence="4" id="KW-1185">Reference proteome</keyword>
<dbReference type="AlphaFoldDB" id="A0A9P8WC22"/>
<dbReference type="Gene3D" id="3.40.50.300">
    <property type="entry name" value="P-loop containing nucleotide triphosphate hydrolases"/>
    <property type="match status" value="1"/>
</dbReference>
<keyword evidence="2" id="KW-0812">Transmembrane</keyword>
<dbReference type="OrthoDB" id="59699at2759"/>
<keyword evidence="2" id="KW-1133">Transmembrane helix</keyword>
<evidence type="ECO:0008006" key="5">
    <source>
        <dbReference type="Google" id="ProtNLM"/>
    </source>
</evidence>
<keyword evidence="2" id="KW-0472">Membrane</keyword>
<evidence type="ECO:0000256" key="1">
    <source>
        <dbReference type="SAM" id="MobiDB-lite"/>
    </source>
</evidence>
<proteinExistence type="predicted"/>
<reference evidence="3 4" key="1">
    <citation type="journal article" date="2021" name="Nat. Commun.">
        <title>Genetic determinants of endophytism in the Arabidopsis root mycobiome.</title>
        <authorList>
            <person name="Mesny F."/>
            <person name="Miyauchi S."/>
            <person name="Thiergart T."/>
            <person name="Pickel B."/>
            <person name="Atanasova L."/>
            <person name="Karlsson M."/>
            <person name="Huettel B."/>
            <person name="Barry K.W."/>
            <person name="Haridas S."/>
            <person name="Chen C."/>
            <person name="Bauer D."/>
            <person name="Andreopoulos W."/>
            <person name="Pangilinan J."/>
            <person name="LaButti K."/>
            <person name="Riley R."/>
            <person name="Lipzen A."/>
            <person name="Clum A."/>
            <person name="Drula E."/>
            <person name="Henrissat B."/>
            <person name="Kohler A."/>
            <person name="Grigoriev I.V."/>
            <person name="Martin F.M."/>
            <person name="Hacquard S."/>
        </authorList>
    </citation>
    <scope>NUCLEOTIDE SEQUENCE [LARGE SCALE GENOMIC DNA]</scope>
    <source>
        <strain evidence="3 4">MPI-CAGE-CH-0241</strain>
    </source>
</reference>
<evidence type="ECO:0000313" key="3">
    <source>
        <dbReference type="EMBL" id="KAH6893493.1"/>
    </source>
</evidence>
<dbReference type="SUPFAM" id="SSF52540">
    <property type="entry name" value="P-loop containing nucleoside triphosphate hydrolases"/>
    <property type="match status" value="1"/>
</dbReference>
<comment type="caution">
    <text evidence="3">The sequence shown here is derived from an EMBL/GenBank/DDBJ whole genome shotgun (WGS) entry which is preliminary data.</text>
</comment>